<dbReference type="Proteomes" id="UP000006247">
    <property type="component" value="Unassembled WGS sequence"/>
</dbReference>
<sequence>MDIRPLTTLETPTEPPDRVKVQAARFSGGGITIVELTPTGTLPAATVRAATSGLRRTHTQVVGWATPRDTCTLPMLGWARGMVHTRPHLVKTRMTKVINQLAAIRPRRAISVVRELARYYMEVGRSDFLPAYLDQILRIARHHNLLLDPERRLAMFREFAAWNALSIDHVRAEAATAAQYFTPEQAFDYHVWLIALASRSGITMQPDLVDQARQLGATAGLDTDQVDAAVVTAVFDTKGFRAAPDTFFAMVGRSLQELVHSRRDYQEKLLDVRPEFMTLDRYHDLLDDTEAWDELAKNKWEFAAWLKDLIFDIIVDHPIPFPPRKWLIDAIHQVRRAWGCLDVPGKKLRYCPLDVINTLVAIGGVDRYDVSGDAWMWECWFDSKNYEDVGVERSNLSALVKNTHHYIHILQRHLDVADIEDNLAVIREHEAVREIAERVLRSTPIAPFVHTFARCFTQALSVSVGSAELWKYHTNVRDTVQVYDLFAAYISPHGYGSCDLEDPISSLDEARYDFGDNFPYDFGFFKPEITEAMSDLDDIDQWATKTSTYLRNLDNPFTVLTEPAAAYLYELSGYHPDLNLTAADIAAQFTQLADELAHPQQSGPPPRIPITNNLWVQAIGCDARIRQLLQRPFVNPQLAETVCKFLAAGVLAGIYASGWLHYTVAYHVELSPGWHHGAWVVESHREGKHVMIDMLIHPDHTNLQVFGITFTQDLASSDYEPEDFYSWLDMTYEDVIRRLGEIPMNLAKRWKQQSIFPGNIPIETIAALLVDVTTLTPAAIYYVLLGITPTHPQGMPRRLRIIAEDQLTSDIIMGLLRAYNSPDMMAGCWAKNYGTPQLHLSDDEYAQLMPLCSRIKVGDTLTDRLPDTQDKAAEYRVLLRHMAHMFPPDDPRQRVVADKLRVLDHLEKSDNPM</sequence>
<gene>
    <name evidence="1" type="ORF">CORMATOL_02778</name>
</gene>
<accession>C0E6Z0</accession>
<protein>
    <submittedName>
        <fullName evidence="1">Uncharacterized protein</fullName>
    </submittedName>
</protein>
<dbReference type="HOGENOM" id="CLU_283097_0_0_11"/>
<comment type="caution">
    <text evidence="1">The sequence shown here is derived from an EMBL/GenBank/DDBJ whole genome shotgun (WGS) entry which is preliminary data.</text>
</comment>
<evidence type="ECO:0000313" key="1">
    <source>
        <dbReference type="EMBL" id="EEG25850.1"/>
    </source>
</evidence>
<proteinExistence type="predicted"/>
<organism evidence="1 2">
    <name type="scientific">Corynebacterium matruchotii ATCC 33806</name>
    <dbReference type="NCBI Taxonomy" id="566549"/>
    <lineage>
        <taxon>Bacteria</taxon>
        <taxon>Bacillati</taxon>
        <taxon>Actinomycetota</taxon>
        <taxon>Actinomycetes</taxon>
        <taxon>Mycobacteriales</taxon>
        <taxon>Corynebacteriaceae</taxon>
        <taxon>Corynebacterium</taxon>
    </lineage>
</organism>
<evidence type="ECO:0000313" key="2">
    <source>
        <dbReference type="Proteomes" id="UP000006247"/>
    </source>
</evidence>
<name>C0E6Z0_9CORY</name>
<reference evidence="1 2" key="1">
    <citation type="submission" date="2009-01" db="EMBL/GenBank/DDBJ databases">
        <authorList>
            <person name="Fulton L."/>
            <person name="Clifton S."/>
            <person name="Chinwalla A.T."/>
            <person name="Mitreva M."/>
            <person name="Sodergren E."/>
            <person name="Weinstock G."/>
            <person name="Clifton S."/>
            <person name="Dooling D.J."/>
            <person name="Fulton B."/>
            <person name="Minx P."/>
            <person name="Pepin K.H."/>
            <person name="Johnson M."/>
            <person name="Bhonagiri V."/>
            <person name="Nash W.E."/>
            <person name="Mardis E.R."/>
            <person name="Wilson R.K."/>
        </authorList>
    </citation>
    <scope>NUCLEOTIDE SEQUENCE [LARGE SCALE GENOMIC DNA]</scope>
    <source>
        <strain evidence="1 2">ATCC 33806</strain>
    </source>
</reference>
<dbReference type="AlphaFoldDB" id="C0E6Z0"/>
<dbReference type="EMBL" id="ACEB01000046">
    <property type="protein sequence ID" value="EEG25850.1"/>
    <property type="molecule type" value="Genomic_DNA"/>
</dbReference>
<dbReference type="RefSeq" id="WP_005523163.1">
    <property type="nucleotide sequence ID" value="NZ_EQ973332.1"/>
</dbReference>